<evidence type="ECO:0000313" key="2">
    <source>
        <dbReference type="Proteomes" id="UP000017404"/>
    </source>
</evidence>
<proteinExistence type="predicted"/>
<dbReference type="PATRIC" id="fig|1120928.5.peg.1323"/>
<dbReference type="AlphaFoldDB" id="V2V1D4"/>
<protein>
    <submittedName>
        <fullName evidence="1">Uncharacterized protein</fullName>
    </submittedName>
</protein>
<reference evidence="1 2" key="1">
    <citation type="submission" date="2013-10" db="EMBL/GenBank/DDBJ databases">
        <title>The Genome Sequence of Acinetobacter tjernbergiae CIP107465.</title>
        <authorList>
            <consortium name="The Broad Institute Genomics Platform"/>
            <consortium name="The Broad Institute Genome Sequencing Center for Infectious Disease"/>
            <person name="Cerqueira G."/>
            <person name="Feldgarden M."/>
            <person name="Courvalin P."/>
            <person name="Grillot-Courvalin C."/>
            <person name="Clermont D."/>
            <person name="Rocha E."/>
            <person name="Yoon E.-J."/>
            <person name="Nemec A."/>
            <person name="Young S.K."/>
            <person name="Zeng Q."/>
            <person name="Gargeya S."/>
            <person name="Fitzgerald M."/>
            <person name="Abouelleil A."/>
            <person name="Alvarado L."/>
            <person name="Berlin A.M."/>
            <person name="Chapman S.B."/>
            <person name="Gainer-Dewar J."/>
            <person name="Goldberg J."/>
            <person name="Gnerre S."/>
            <person name="Griggs A."/>
            <person name="Gujja S."/>
            <person name="Hansen M."/>
            <person name="Howarth C."/>
            <person name="Imamovic A."/>
            <person name="Ireland A."/>
            <person name="Larimer J."/>
            <person name="McCowan C."/>
            <person name="Murphy C."/>
            <person name="Pearson M."/>
            <person name="Poon T.W."/>
            <person name="Priest M."/>
            <person name="Roberts A."/>
            <person name="Saif S."/>
            <person name="Shea T."/>
            <person name="Sykes S."/>
            <person name="Wortman J."/>
            <person name="Nusbaum C."/>
            <person name="Birren B."/>
        </authorList>
    </citation>
    <scope>NUCLEOTIDE SEQUENCE [LARGE SCALE GENOMIC DNA]</scope>
    <source>
        <strain evidence="1 2">CIP 107465</strain>
    </source>
</reference>
<dbReference type="Proteomes" id="UP000017404">
    <property type="component" value="Unassembled WGS sequence"/>
</dbReference>
<accession>V2V1D4</accession>
<comment type="caution">
    <text evidence="1">The sequence shown here is derived from an EMBL/GenBank/DDBJ whole genome shotgun (WGS) entry which is preliminary data.</text>
</comment>
<gene>
    <name evidence="1" type="ORF">F990_01295</name>
</gene>
<keyword evidence="2" id="KW-1185">Reference proteome</keyword>
<sequence>MAFLLLQTAIVANDAYVTLNRGRRFVRALFPFLEFADDKFSEKYLSIYV</sequence>
<organism evidence="1 2">
    <name type="scientific">Acinetobacter tjernbergiae DSM 14971 = CIP 107465</name>
    <dbReference type="NCBI Taxonomy" id="1120928"/>
    <lineage>
        <taxon>Bacteria</taxon>
        <taxon>Pseudomonadati</taxon>
        <taxon>Pseudomonadota</taxon>
        <taxon>Gammaproteobacteria</taxon>
        <taxon>Moraxellales</taxon>
        <taxon>Moraxellaceae</taxon>
        <taxon>Acinetobacter</taxon>
    </lineage>
</organism>
<name>V2V1D4_9GAMM</name>
<dbReference type="STRING" id="202955.GCA_000759995_02683"/>
<dbReference type="EMBL" id="AYEV01000011">
    <property type="protein sequence ID" value="ESK56082.1"/>
    <property type="molecule type" value="Genomic_DNA"/>
</dbReference>
<evidence type="ECO:0000313" key="1">
    <source>
        <dbReference type="EMBL" id="ESK56082.1"/>
    </source>
</evidence>